<keyword evidence="1" id="KW-0175">Coiled coil</keyword>
<feature type="chain" id="PRO_5015911644" description="Filamentous haemagglutinin FhaB/tRNA nuclease CdiA-like TPS domain-containing protein" evidence="3">
    <location>
        <begin position="24"/>
        <end position="3991"/>
    </location>
</feature>
<evidence type="ECO:0000259" key="4">
    <source>
        <dbReference type="SMART" id="SM00912"/>
    </source>
</evidence>
<dbReference type="InterPro" id="IPR025157">
    <property type="entry name" value="Hemagglutinin_rpt"/>
</dbReference>
<organism evidence="5 6">
    <name type="scientific">Corticimicrobacter populi</name>
    <dbReference type="NCBI Taxonomy" id="2175229"/>
    <lineage>
        <taxon>Bacteria</taxon>
        <taxon>Pseudomonadati</taxon>
        <taxon>Pseudomonadota</taxon>
        <taxon>Betaproteobacteria</taxon>
        <taxon>Burkholderiales</taxon>
        <taxon>Alcaligenaceae</taxon>
        <taxon>Corticimicrobacter</taxon>
    </lineage>
</organism>
<feature type="region of interest" description="Disordered" evidence="2">
    <location>
        <begin position="3428"/>
        <end position="3453"/>
    </location>
</feature>
<dbReference type="Proteomes" id="UP000245212">
    <property type="component" value="Unassembled WGS sequence"/>
</dbReference>
<feature type="region of interest" description="Disordered" evidence="2">
    <location>
        <begin position="2364"/>
        <end position="2402"/>
    </location>
</feature>
<dbReference type="Pfam" id="PF05594">
    <property type="entry name" value="Fil_haemagg"/>
    <property type="match status" value="17"/>
</dbReference>
<name>A0A2V1K5G8_9BURK</name>
<dbReference type="Pfam" id="PF13332">
    <property type="entry name" value="Fil_haemagg_2"/>
    <property type="match status" value="3"/>
</dbReference>
<dbReference type="InterPro" id="IPR010069">
    <property type="entry name" value="CdiA_FHA1_rpt"/>
</dbReference>
<keyword evidence="3" id="KW-0732">Signal</keyword>
<feature type="region of interest" description="Disordered" evidence="2">
    <location>
        <begin position="3874"/>
        <end position="3917"/>
    </location>
</feature>
<feature type="coiled-coil region" evidence="1">
    <location>
        <begin position="3538"/>
        <end position="3565"/>
    </location>
</feature>
<dbReference type="RefSeq" id="WP_109060090.1">
    <property type="nucleotide sequence ID" value="NZ_QETA01000001.1"/>
</dbReference>
<dbReference type="NCBIfam" id="TIGR01901">
    <property type="entry name" value="adhes_NPXG"/>
    <property type="match status" value="1"/>
</dbReference>
<dbReference type="EMBL" id="QETA01000001">
    <property type="protein sequence ID" value="PWF24685.1"/>
    <property type="molecule type" value="Genomic_DNA"/>
</dbReference>
<dbReference type="SMART" id="SM00912">
    <property type="entry name" value="Haemagg_act"/>
    <property type="match status" value="1"/>
</dbReference>
<dbReference type="SUPFAM" id="SSF51126">
    <property type="entry name" value="Pectin lyase-like"/>
    <property type="match status" value="1"/>
</dbReference>
<dbReference type="InterPro" id="IPR011050">
    <property type="entry name" value="Pectin_lyase_fold/virulence"/>
</dbReference>
<dbReference type="Pfam" id="PF05860">
    <property type="entry name" value="TPS"/>
    <property type="match status" value="1"/>
</dbReference>
<comment type="caution">
    <text evidence="5">The sequence shown here is derived from an EMBL/GenBank/DDBJ whole genome shotgun (WGS) entry which is preliminary data.</text>
</comment>
<dbReference type="InterPro" id="IPR008619">
    <property type="entry name" value="Filamentous_hemagglutn_rpt"/>
</dbReference>
<evidence type="ECO:0000313" key="5">
    <source>
        <dbReference type="EMBL" id="PWF24685.1"/>
    </source>
</evidence>
<protein>
    <recommendedName>
        <fullName evidence="4">Filamentous haemagglutinin FhaB/tRNA nuclease CdiA-like TPS domain-containing protein</fullName>
    </recommendedName>
</protein>
<keyword evidence="6" id="KW-1185">Reference proteome</keyword>
<dbReference type="GO" id="GO:0003824">
    <property type="term" value="F:catalytic activity"/>
    <property type="evidence" value="ECO:0007669"/>
    <property type="project" value="UniProtKB-ARBA"/>
</dbReference>
<gene>
    <name evidence="5" type="ORF">DD235_00340</name>
</gene>
<dbReference type="InterPro" id="IPR008638">
    <property type="entry name" value="FhaB/CdiA-like_TPS"/>
</dbReference>
<evidence type="ECO:0000256" key="3">
    <source>
        <dbReference type="SAM" id="SignalP"/>
    </source>
</evidence>
<reference evidence="6" key="1">
    <citation type="submission" date="2018-05" db="EMBL/GenBank/DDBJ databases">
        <authorList>
            <person name="Li Y."/>
        </authorList>
    </citation>
    <scope>NUCLEOTIDE SEQUENCE [LARGE SCALE GENOMIC DNA]</scope>
    <source>
        <strain evidence="6">3d-2-2</strain>
    </source>
</reference>
<accession>A0A2V1K5G8</accession>
<evidence type="ECO:0000256" key="2">
    <source>
        <dbReference type="SAM" id="MobiDB-lite"/>
    </source>
</evidence>
<sequence>MTKLRSAAAWLVIFTQVWSPVLAQTLPITVDRSVSGPKPIVGVSNGVPVVNIAPPSAAGVSNNRFTQFNAGPSGVVLNNSGGASQTQLAGQIAGNPMLGNQRATVILNQVTAANPSRLMGMVEVAGQRANVIVANPAGITCDGCGFLNAGQATLTTGRPRIGADGIQGFDIAGGRIGIEGQGLYGDNLSRVDLLARTLEVNAKVWADRLNVVAGAAQVDYDNLAVRRGTGEGTAPAVALDVAALGGMYANSIRLIGTEAGLGVNVGGDLVAMTGDLQLSANGDVRIRPSGRLQATGNIAAQAGGGLDNAGAVAAGRELTLDVGGKLSNTGGMSAARQVVIEASALDNRGTLAAGLRADGSVGPEGLLQVQTAGLSNRGLLVAGGDVVATAGTIDQSGGRMVAGQNLTLAADGRIANTGGTLAAGSRLDARGQVLTNTDGVVAGERVSIRANEAVGNVRGVVQADDALQIDSVGRLDNRQGELYGRSLAVETGTLDNAAGRMAAREHIRIEADHLGNDAGQVSAGQTLALAVGEIDNGGLLYSAGTLALDGQSLNNRAGGEILAAGNNQLDISGTLASRGVIDGAQTRVQAGSVDNAGRLQGDRVDLRAGALRNAGGAVLASRKGMDLGVAALDNDGTVRAGQDLALDVAGKLANAGQLSAAGRINAEAAALDNRGTLAAGLQSDGSLGAEGDLQIRTAVLSSRGILLAGGDATAVADAMDLSGGKLATGQSLNLEVAGNLANLGGTVSAGSGLGVRSQALNNTDGTLAAGGRLDLQTGALGNAGGHIEAETATLEVEGAVDSRGGLILADNGLRIRSASIDNTAGRIGAGQTLEVATTQLDNARGNLSARDSARIDADSLRNDAGQISVGTTLTLTTDALDNAGLLHSAGDLKLDARSLTNRAGGEIVTAGENRLEIAGALVNQGLVDGGQTHIQAADVSNAGRMYGDQVGITTGDLRNATGAVLAARQGMTLDVASLTNDGAVEAGRDLTLGVAGKLSNTGGLSAAGRIEVDAGRIENRGTLAAGLQDDGSLGAEGDLQIRTAAVSNSGILLAGGDASVVADTMDLSGGKLVAGQALTLQTGGTLANAGGTLAAGDRLDVQASALDNTDGVVSGEGVSIRVNETITNVRGVVQSGQQLDLSGAGQLDNRNGRVLADSGRIEAGSLDNRSGIVQADGALQLISAGEVSNRQGKLYGGELSVTAEGLNNSAGRLIGTESLDLIARQQIDNTDGTLAAGGRLDLQTGALGNAGGHIEAETAALEVEGAVDNRGGLILADNGLRIRSVSIDNRNTLGAAGESARGIVGGTVDLAAVSINNTAGRIGAGQTLEVATTQLDNARGNLSARDSARIDADSLRNDAGQVSVGTTLALTTDALDNAGLLHSAGDLKLDARSLTNRAGGEIVTAGENRLEIAGALINQGLIDGGQTHIQAADVSSAGRMYGDQVGITTGDLRNATGAVLAARQGMTLDVASLTNDGAVEAGRDLTLGVAGKLSNTGGLSAAGRIEVDAGRIENRGTLAAGLQDDGSLGAEGDLQIRTAVVSNSGILLAGGEALVVADTIDLSGGKLVAGQALTLQTEGELRNVRGAAHGATVSVQADRLDNAAGRIGSDGALDVVTNGSVSNVAGTLAAGDRLDVQASALDNTDGVVSGEGVSIRVNETITNVRGVVQSGQQLDLSSAGQLDNRNGRVLADSGRIEAGSLDNRSGIVQADGALQLISAGEVNNQRGELYGGVLSVTAAGLDNSAGRLIGTESLDLIARRRIDNTDGTLAAGGRLDVQTGVLGNVRGRIEAQAMALEVDGALDNRNGLILADNGLRIRAASIDNRDTLNASAKGVMGGAVDLAADAIDNRAGRIGASQSLDIVTASLDNIRGQVASNGRARIEATRLGNDTGLISAGTALTLATDRIDNQGRLHSGGDLTLDVRSLTNRASGEIVAAGVNRLNVSGVLENQGLIDGGHTRIQAATVNNTGRLYGDRISIGAGELRNEPGAVIASRGDMDLGIGTLTNRERALIFADGDLAIGGALDAASRAAGSARSLINASATIEATGHADIAAASIRNLNNHFESEVVEISREPKLYYRLENSTELMDGSKMWLCDQRTNECGREPLSFLWGDASRRLLLPSERYPESQYGPPFNYVPWHQGLPGVGAPIPLAYIKPSFYCNGGDNGGDCHTSPEILVYANDSAVWAIFDLDYPGPPPEFNGSISSCVGDLTRECLLNYERLVSEHSEAVKVYKEKNLELDRRIRAFNADFKNRLVENFFYYKVDEIVSESRVVSTDPGRIIAGGDMRLSGTVLNDKSTIIAGHTLSIDGPAIVNQGAEGERIVARVGQEVRTVVGGKKRRHDGSAYNDVIAPERIELAAASTTQHAGAPLSGQNTPGASSIAGASISSPSTGANVPGAQSVQVSGGPLAASIAKGIDTQGGQPAHGVTGPLDFAATSQAGVPGVEKEQSGGLRAAALARGIGTQGSGAASGVADPMVPATSSDGSQQASAVATGIGMSGVQPGPRAPAVVIDISASGAQTVRVVTLQPQVPQNAMYSVVQRPDAPYLIATDAQFTGQRQSVSSDFMLQQLNQDPEHILKRLGDGFYEQRLVAEQVMLATGQRFVGDYTDNESQYKALLGAGVDFAHKLGLNVGTALTDEQLRHMTSDMVWLVEQTVTLPDGTQQQVLAPQVYLAVKPGDLRGDGTLIAGRDTSIRVDGDAVNTGTLGARNAVVVEAGNIRNTVGSVQGRTVNLAAREDIDNLAGLIRGDTVTLAAGRDVNLQASTRSQASGGVSSTRLDGVARIDAGTLNVQAGQDFNAEAAAVSVAESARIQAGRDINLTTAEERYAESYNYGKRNRAEMRTATDMGTRIDAGSDLTLIAGRDVAAIAAEVAAGGRLAVGAERDITVAAGDQSGYAYNETYYKKRGFMSSRSVHTIVSSDWTDSVSSTFTGDSAVLMAGRDLLVAGSNVAAQHDLIMSADRNVAVTAAANSLEEYEYRRVKKSGFGALGGISYGSRRTTDSLDTQRGLHTGSTLGSVEGDVLVNAGASLGVLGSDILASKGDITLVGRDVTVAGLADTMRQREFHEVKQSGLTVTASNPVVDAMQTGMRMADAAGKVDNPVMQGLAGATTVLAASNAYDAVNAARNAANPGALSQIGGVSIKISLGSSQSSSTTDRSMTSNTGANVAAGRDLTVLARGAGEASDITVQGANLSAGRDAVLKAEGDIQLQAARNVFEQHTDSKSSGASIGVGLSFGGATNGLTLELGVNAARGRQDGRDVTWSNAHVAAGNTLALQSGGDISLQGASAKADRIIASAGGNLLLASLQEISEYTSRQRSGGIGVSICVPPLCAGASSAWANASTGRMDSDFESVTKQTGLWAGDGGFQIDVGGRTSLTGSVIASSDQAIAEGRNRLSTGTLETDDIRNKASYSASQVSVGGSFGFGGSTEGAGSPADQGAAKDNQGTGSGLTMNAPTVVAASGSGSSTTRSAISEGEIEIRDEAGQQALTGQTGAETIAALDRDTSDTLNALRPIFDKEKIEAGFEIAGEASRQVGQFLTNRAREADAEVKNLEQQLAQERSRQPGQQDGQRIAVLEQQLQDAQGWLPGGDQRLILTAVTAALSGNVTGSGAEVLRAASVNYLQGLTARQVKLIADSLDSEVARTALHAVAGCAGAAAQGAGCGSGALGAASSVVLNNLLSQLESSSGDALSPSEKEARVNLIKTLVAGVTAAAGGDAAAATVAAALETENNYLTHAQVDGFANRARECESRGDCEEIIKEMENLSVKQQDELMALCSVDSQACQARYGDLVAERMLLREAMDRLMASDAVPSGMKNDMPALLFQQLEIEGVINQQAFADELMARYDVDESQAMEIASAALSALGTTIRSGIRGRGPTSALPVPEPVSTPHGMYKSNPKHTLGQRGSGPNAGVEPRNSLALFEKSVPDPSGKGSSSYTRYAVDESGNVHRFFSSNGEYHWSGSTGDALSKLRKEQIPIEIRRLLGVNLK</sequence>
<feature type="domain" description="Filamentous haemagglutinin FhaB/tRNA nuclease CdiA-like TPS" evidence="4">
    <location>
        <begin position="44"/>
        <end position="164"/>
    </location>
</feature>
<dbReference type="InterPro" id="IPR012334">
    <property type="entry name" value="Pectin_lyas_fold"/>
</dbReference>
<evidence type="ECO:0000256" key="1">
    <source>
        <dbReference type="SAM" id="Coils"/>
    </source>
</evidence>
<proteinExistence type="predicted"/>
<feature type="signal peptide" evidence="3">
    <location>
        <begin position="1"/>
        <end position="23"/>
    </location>
</feature>
<dbReference type="Gene3D" id="2.160.20.10">
    <property type="entry name" value="Single-stranded right-handed beta-helix, Pectin lyase-like"/>
    <property type="match status" value="1"/>
</dbReference>
<dbReference type="NCBIfam" id="TIGR01731">
    <property type="entry name" value="fil_hemag_20aa"/>
    <property type="match status" value="48"/>
</dbReference>
<feature type="compositionally biased region" description="Low complexity" evidence="2">
    <location>
        <begin position="2378"/>
        <end position="2396"/>
    </location>
</feature>
<evidence type="ECO:0000313" key="6">
    <source>
        <dbReference type="Proteomes" id="UP000245212"/>
    </source>
</evidence>